<keyword evidence="2 4" id="KW-0472">Membrane</keyword>
<dbReference type="PANTHER" id="PTHR30329">
    <property type="entry name" value="STATOR ELEMENT OF FLAGELLAR MOTOR COMPLEX"/>
    <property type="match status" value="1"/>
</dbReference>
<dbReference type="OrthoDB" id="1403615at2"/>
<comment type="subcellular location">
    <subcellularLocation>
        <location evidence="1">Cell outer membrane</location>
    </subcellularLocation>
</comment>
<dbReference type="Proteomes" id="UP000236654">
    <property type="component" value="Unassembled WGS sequence"/>
</dbReference>
<evidence type="ECO:0000313" key="6">
    <source>
        <dbReference type="EMBL" id="PKR81319.1"/>
    </source>
</evidence>
<dbReference type="InterPro" id="IPR050330">
    <property type="entry name" value="Bact_OuterMem_StrucFunc"/>
</dbReference>
<dbReference type="Gene3D" id="2.120.10.30">
    <property type="entry name" value="TolB, C-terminal domain"/>
    <property type="match status" value="1"/>
</dbReference>
<dbReference type="Pfam" id="PF00691">
    <property type="entry name" value="OmpA"/>
    <property type="match status" value="1"/>
</dbReference>
<dbReference type="RefSeq" id="WP_101333800.1">
    <property type="nucleotide sequence ID" value="NZ_PJNI01000003.1"/>
</dbReference>
<organism evidence="6 7">
    <name type="scientific">Brumimicrobium salinarum</name>
    <dbReference type="NCBI Taxonomy" id="2058658"/>
    <lineage>
        <taxon>Bacteria</taxon>
        <taxon>Pseudomonadati</taxon>
        <taxon>Bacteroidota</taxon>
        <taxon>Flavobacteriia</taxon>
        <taxon>Flavobacteriales</taxon>
        <taxon>Crocinitomicaceae</taxon>
        <taxon>Brumimicrobium</taxon>
    </lineage>
</organism>
<dbReference type="InterPro" id="IPR011042">
    <property type="entry name" value="6-blade_b-propeller_TolB-like"/>
</dbReference>
<accession>A0A2I0R443</accession>
<dbReference type="InterPro" id="IPR006665">
    <property type="entry name" value="OmpA-like"/>
</dbReference>
<dbReference type="PROSITE" id="PS51123">
    <property type="entry name" value="OMPA_2"/>
    <property type="match status" value="1"/>
</dbReference>
<gene>
    <name evidence="6" type="ORF">CW751_04485</name>
</gene>
<dbReference type="AlphaFoldDB" id="A0A2I0R443"/>
<feature type="domain" description="OmpA-like" evidence="5">
    <location>
        <begin position="402"/>
        <end position="547"/>
    </location>
</feature>
<dbReference type="InterPro" id="IPR036737">
    <property type="entry name" value="OmpA-like_sf"/>
</dbReference>
<dbReference type="InterPro" id="IPR011659">
    <property type="entry name" value="WD40"/>
</dbReference>
<dbReference type="EMBL" id="PJNI01000003">
    <property type="protein sequence ID" value="PKR81319.1"/>
    <property type="molecule type" value="Genomic_DNA"/>
</dbReference>
<keyword evidence="7" id="KW-1185">Reference proteome</keyword>
<evidence type="ECO:0000313" key="7">
    <source>
        <dbReference type="Proteomes" id="UP000236654"/>
    </source>
</evidence>
<dbReference type="SUPFAM" id="SSF82171">
    <property type="entry name" value="DPP6 N-terminal domain-like"/>
    <property type="match status" value="1"/>
</dbReference>
<evidence type="ECO:0000256" key="2">
    <source>
        <dbReference type="ARBA" id="ARBA00023136"/>
    </source>
</evidence>
<dbReference type="GO" id="GO:0009279">
    <property type="term" value="C:cell outer membrane"/>
    <property type="evidence" value="ECO:0007669"/>
    <property type="project" value="UniProtKB-SubCell"/>
</dbReference>
<evidence type="ECO:0000256" key="3">
    <source>
        <dbReference type="ARBA" id="ARBA00023237"/>
    </source>
</evidence>
<dbReference type="CDD" id="cd07185">
    <property type="entry name" value="OmpA_C-like"/>
    <property type="match status" value="1"/>
</dbReference>
<dbReference type="Gene3D" id="3.30.1330.60">
    <property type="entry name" value="OmpA-like domain"/>
    <property type="match status" value="1"/>
</dbReference>
<dbReference type="InterPro" id="IPR006664">
    <property type="entry name" value="OMP_bac"/>
</dbReference>
<name>A0A2I0R443_9FLAO</name>
<dbReference type="PRINTS" id="PR01021">
    <property type="entry name" value="OMPADOMAIN"/>
</dbReference>
<evidence type="ECO:0000259" key="5">
    <source>
        <dbReference type="PROSITE" id="PS51123"/>
    </source>
</evidence>
<keyword evidence="3" id="KW-0998">Cell outer membrane</keyword>
<dbReference type="PANTHER" id="PTHR30329:SF21">
    <property type="entry name" value="LIPOPROTEIN YIAD-RELATED"/>
    <property type="match status" value="1"/>
</dbReference>
<proteinExistence type="predicted"/>
<sequence>MFIRSSPDSDSLVEAAKTQLRGCLFLLNDKSAKTEATVFKADSMLNKGTASFAATYFDREDKIMFTSARAGGVVLAPEQQSEYLCDLYWTEKDENGNWKESVNFGRPLNSAQQDAASAINNSNTIFYTRWSENRIHPKIFRAKMMNGKFFEAFELDERINVEGYASQQPFVSMDGKTLYFSSNRPGGKGGFDIWRIKLDELGEFKGEAENLGASINSSDNEVTPFFHEASSTLFFSSDGYNTIGGFDVFKSNLNIETQFFASPVNLGTPVNSTYDDTYMIWDTKLQSGFLSSDRENCEFGHCYNIYEVVNSKIVVTLDGYAFNMDTDEYLPQTTITIKDVDGVADNYTVVTDDEGYYELDISIGEEIFMKATKSQHFADAAVINTKSITQSTSLQQDFYLEPIPEDEIKLDGIEYDFDSDKLRPKSMAILDTLYKLLELNNNLFVELNSHTDYKGRASYNLDLSERRAQSCVDYLIKKGLDKHRLKAIGYGETKPTIWVDESGKPILDNEGKEQVLTEEFIKTLSRKDQDKANQLNRRTAFKIAGEGFSMDSEQ</sequence>
<protein>
    <recommendedName>
        <fullName evidence="5">OmpA-like domain-containing protein</fullName>
    </recommendedName>
</protein>
<comment type="caution">
    <text evidence="6">The sequence shown here is derived from an EMBL/GenBank/DDBJ whole genome shotgun (WGS) entry which is preliminary data.</text>
</comment>
<reference evidence="6 7" key="1">
    <citation type="submission" date="2017-12" db="EMBL/GenBank/DDBJ databases">
        <title>The draft genome sequence of Brumimicrobium saltpan LHR20.</title>
        <authorList>
            <person name="Do Z.-J."/>
            <person name="Luo H.-R."/>
        </authorList>
    </citation>
    <scope>NUCLEOTIDE SEQUENCE [LARGE SCALE GENOMIC DNA]</scope>
    <source>
        <strain evidence="6 7">LHR20</strain>
    </source>
</reference>
<evidence type="ECO:0000256" key="4">
    <source>
        <dbReference type="PROSITE-ProRule" id="PRU00473"/>
    </source>
</evidence>
<dbReference type="Pfam" id="PF07676">
    <property type="entry name" value="PD40"/>
    <property type="match status" value="1"/>
</dbReference>
<evidence type="ECO:0000256" key="1">
    <source>
        <dbReference type="ARBA" id="ARBA00004442"/>
    </source>
</evidence>
<dbReference type="SUPFAM" id="SSF103088">
    <property type="entry name" value="OmpA-like"/>
    <property type="match status" value="1"/>
</dbReference>